<keyword evidence="1" id="KW-0732">Signal</keyword>
<organism evidence="2 3">
    <name type="scientific">Alloalcanivorax xenomutans</name>
    <dbReference type="NCBI Taxonomy" id="1094342"/>
    <lineage>
        <taxon>Bacteria</taxon>
        <taxon>Pseudomonadati</taxon>
        <taxon>Pseudomonadota</taxon>
        <taxon>Gammaproteobacteria</taxon>
        <taxon>Oceanospirillales</taxon>
        <taxon>Alcanivoracaceae</taxon>
        <taxon>Alloalcanivorax</taxon>
    </lineage>
</organism>
<dbReference type="EMBL" id="JAJVKT010000020">
    <property type="protein sequence ID" value="MCE7510102.1"/>
    <property type="molecule type" value="Genomic_DNA"/>
</dbReference>
<evidence type="ECO:0000256" key="1">
    <source>
        <dbReference type="SAM" id="SignalP"/>
    </source>
</evidence>
<dbReference type="AlphaFoldDB" id="A0A9Q3W903"/>
<dbReference type="KEGG" id="axe:P40_16980"/>
<comment type="caution">
    <text evidence="2">The sequence shown here is derived from an EMBL/GenBank/DDBJ whole genome shotgun (WGS) entry which is preliminary data.</text>
</comment>
<gene>
    <name evidence="2" type="ORF">LZG35_15800</name>
</gene>
<protein>
    <submittedName>
        <fullName evidence="2">Uncharacterized protein</fullName>
    </submittedName>
</protein>
<keyword evidence="3" id="KW-1185">Reference proteome</keyword>
<proteinExistence type="predicted"/>
<evidence type="ECO:0000313" key="3">
    <source>
        <dbReference type="Proteomes" id="UP001107961"/>
    </source>
</evidence>
<feature type="chain" id="PRO_5040290400" evidence="1">
    <location>
        <begin position="20"/>
        <end position="69"/>
    </location>
</feature>
<evidence type="ECO:0000313" key="2">
    <source>
        <dbReference type="EMBL" id="MCE7510102.1"/>
    </source>
</evidence>
<sequence>MAGAFVLAALSVVSATVQAQPPSPWPTRLSVAAIIATPPDLETTFRFPWITDSSCGPTARCNETDPAGW</sequence>
<accession>A0A9Q3W903</accession>
<reference evidence="2" key="1">
    <citation type="submission" date="2022-01" db="EMBL/GenBank/DDBJ databases">
        <authorList>
            <person name="Karlyshev A.V."/>
            <person name="Jaspars M."/>
        </authorList>
    </citation>
    <scope>NUCLEOTIDE SEQUENCE</scope>
    <source>
        <strain evidence="2">AGSA3-2</strain>
    </source>
</reference>
<name>A0A9Q3W903_9GAMM</name>
<dbReference type="RefSeq" id="WP_080531456.1">
    <property type="nucleotide sequence ID" value="NZ_CBDDTQ010000006.1"/>
</dbReference>
<feature type="signal peptide" evidence="1">
    <location>
        <begin position="1"/>
        <end position="19"/>
    </location>
</feature>
<dbReference type="Proteomes" id="UP001107961">
    <property type="component" value="Unassembled WGS sequence"/>
</dbReference>